<dbReference type="Proteomes" id="UP000622860">
    <property type="component" value="Unassembled WGS sequence"/>
</dbReference>
<evidence type="ECO:0000313" key="3">
    <source>
        <dbReference type="Proteomes" id="UP000622860"/>
    </source>
</evidence>
<dbReference type="InterPro" id="IPR029063">
    <property type="entry name" value="SAM-dependent_MTases_sf"/>
</dbReference>
<name>A0A917HSE1_9BACI</name>
<dbReference type="GO" id="GO:0008168">
    <property type="term" value="F:methyltransferase activity"/>
    <property type="evidence" value="ECO:0007669"/>
    <property type="project" value="UniProtKB-KW"/>
</dbReference>
<keyword evidence="2" id="KW-0808">Transferase</keyword>
<dbReference type="RefSeq" id="WP_188457009.1">
    <property type="nucleotide sequence ID" value="NZ_BMFR01000035.1"/>
</dbReference>
<reference evidence="2" key="1">
    <citation type="journal article" date="2014" name="Int. J. Syst. Evol. Microbiol.">
        <title>Complete genome sequence of Corynebacterium casei LMG S-19264T (=DSM 44701T), isolated from a smear-ripened cheese.</title>
        <authorList>
            <consortium name="US DOE Joint Genome Institute (JGI-PGF)"/>
            <person name="Walter F."/>
            <person name="Albersmeier A."/>
            <person name="Kalinowski J."/>
            <person name="Ruckert C."/>
        </authorList>
    </citation>
    <scope>NUCLEOTIDE SEQUENCE</scope>
    <source>
        <strain evidence="2">CGMCC 1.12754</strain>
    </source>
</reference>
<dbReference type="SUPFAM" id="SSF53335">
    <property type="entry name" value="S-adenosyl-L-methionine-dependent methyltransferases"/>
    <property type="match status" value="1"/>
</dbReference>
<proteinExistence type="predicted"/>
<comment type="caution">
    <text evidence="2">The sequence shown here is derived from an EMBL/GenBank/DDBJ whole genome shotgun (WGS) entry which is preliminary data.</text>
</comment>
<dbReference type="InterPro" id="IPR041698">
    <property type="entry name" value="Methyltransf_25"/>
</dbReference>
<accession>A0A917HSE1</accession>
<reference evidence="2" key="2">
    <citation type="submission" date="2020-09" db="EMBL/GenBank/DDBJ databases">
        <authorList>
            <person name="Sun Q."/>
            <person name="Zhou Y."/>
        </authorList>
    </citation>
    <scope>NUCLEOTIDE SEQUENCE</scope>
    <source>
        <strain evidence="2">CGMCC 1.12754</strain>
    </source>
</reference>
<evidence type="ECO:0000259" key="1">
    <source>
        <dbReference type="Pfam" id="PF13649"/>
    </source>
</evidence>
<dbReference type="EMBL" id="BMFR01000035">
    <property type="protein sequence ID" value="GGG88866.1"/>
    <property type="molecule type" value="Genomic_DNA"/>
</dbReference>
<dbReference type="GO" id="GO:0032259">
    <property type="term" value="P:methylation"/>
    <property type="evidence" value="ECO:0007669"/>
    <property type="project" value="UniProtKB-KW"/>
</dbReference>
<keyword evidence="2" id="KW-0489">Methyltransferase</keyword>
<gene>
    <name evidence="2" type="primary">ydaC</name>
    <name evidence="2" type="ORF">GCM10011398_38550</name>
</gene>
<sequence length="202" mass="23203">MKILFSQFSKPAGWIGKWFGWYMAKENKHINQWTINFLDIQEQDHIVEIGFGPGQAIMDMLKRHDTIYITGVDPSEAMVHQVLKKLNKRLTNGQIGIFQHNADEFPILHKKIDKVLAINNITFWKYPVKTLAKIRMQMNQNGKIAITLRPHERGATDQTTRLLGNQLKAILAKAGFREICIFIKKTNPNDTVCAVGQNTMMQ</sequence>
<dbReference type="Pfam" id="PF13649">
    <property type="entry name" value="Methyltransf_25"/>
    <property type="match status" value="1"/>
</dbReference>
<dbReference type="CDD" id="cd02440">
    <property type="entry name" value="AdoMet_MTases"/>
    <property type="match status" value="1"/>
</dbReference>
<evidence type="ECO:0000313" key="2">
    <source>
        <dbReference type="EMBL" id="GGG88866.1"/>
    </source>
</evidence>
<dbReference type="AlphaFoldDB" id="A0A917HSE1"/>
<dbReference type="Gene3D" id="3.40.50.150">
    <property type="entry name" value="Vaccinia Virus protein VP39"/>
    <property type="match status" value="1"/>
</dbReference>
<organism evidence="2 3">
    <name type="scientific">Virgibacillus oceani</name>
    <dbReference type="NCBI Taxonomy" id="1479511"/>
    <lineage>
        <taxon>Bacteria</taxon>
        <taxon>Bacillati</taxon>
        <taxon>Bacillota</taxon>
        <taxon>Bacilli</taxon>
        <taxon>Bacillales</taxon>
        <taxon>Bacillaceae</taxon>
        <taxon>Virgibacillus</taxon>
    </lineage>
</organism>
<feature type="domain" description="Methyltransferase" evidence="1">
    <location>
        <begin position="46"/>
        <end position="142"/>
    </location>
</feature>
<protein>
    <submittedName>
        <fullName evidence="2">Methyltransferase YdaC</fullName>
    </submittedName>
</protein>
<keyword evidence="3" id="KW-1185">Reference proteome</keyword>